<comment type="caution">
    <text evidence="2">The sequence shown here is derived from an EMBL/GenBank/DDBJ whole genome shotgun (WGS) entry which is preliminary data.</text>
</comment>
<dbReference type="EMBL" id="CALLCH030000005">
    <property type="protein sequence ID" value="CAI4212489.1"/>
    <property type="molecule type" value="Genomic_DNA"/>
</dbReference>
<protein>
    <submittedName>
        <fullName evidence="2">Uncharacterized protein</fullName>
    </submittedName>
</protein>
<gene>
    <name evidence="2" type="ORF">PPNO1_LOCUS2246</name>
</gene>
<dbReference type="Proteomes" id="UP000838763">
    <property type="component" value="Unassembled WGS sequence"/>
</dbReference>
<feature type="region of interest" description="Disordered" evidence="1">
    <location>
        <begin position="1"/>
        <end position="32"/>
    </location>
</feature>
<feature type="compositionally biased region" description="Basic and acidic residues" evidence="1">
    <location>
        <begin position="1"/>
        <end position="17"/>
    </location>
</feature>
<evidence type="ECO:0000313" key="2">
    <source>
        <dbReference type="EMBL" id="CAI4212489.1"/>
    </source>
</evidence>
<dbReference type="AlphaFoldDB" id="A0A9P1M8N9"/>
<reference evidence="2" key="1">
    <citation type="submission" date="2022-11" db="EMBL/GenBank/DDBJ databases">
        <authorList>
            <person name="Scott C."/>
            <person name="Bruce N."/>
        </authorList>
    </citation>
    <scope>NUCLEOTIDE SEQUENCE</scope>
</reference>
<proteinExistence type="predicted"/>
<organism evidence="2 3">
    <name type="scientific">Parascedosporium putredinis</name>
    <dbReference type="NCBI Taxonomy" id="1442378"/>
    <lineage>
        <taxon>Eukaryota</taxon>
        <taxon>Fungi</taxon>
        <taxon>Dikarya</taxon>
        <taxon>Ascomycota</taxon>
        <taxon>Pezizomycotina</taxon>
        <taxon>Sordariomycetes</taxon>
        <taxon>Hypocreomycetidae</taxon>
        <taxon>Microascales</taxon>
        <taxon>Microascaceae</taxon>
        <taxon>Parascedosporium</taxon>
    </lineage>
</organism>
<name>A0A9P1M8N9_9PEZI</name>
<accession>A0A9P1M8N9</accession>
<sequence length="75" mass="8693">MPRPLNRDDDRGRRESRASTQGPGTLPPMEKPEILLLKPPGQARQQPEFHHRKPLPLHLHLEIRVPESPNLWGLR</sequence>
<evidence type="ECO:0000256" key="1">
    <source>
        <dbReference type="SAM" id="MobiDB-lite"/>
    </source>
</evidence>
<evidence type="ECO:0000313" key="3">
    <source>
        <dbReference type="Proteomes" id="UP000838763"/>
    </source>
</evidence>
<keyword evidence="3" id="KW-1185">Reference proteome</keyword>